<evidence type="ECO:0000313" key="2">
    <source>
        <dbReference type="EMBL" id="KRN83152.1"/>
    </source>
</evidence>
<sequence length="506" mass="57985">MPKKNTQTAFQKNNLFWTLGIIFIFFLLLGVATPLSGDDWTWASSIGLHRLSTGFIGYNGRIISNVLEIIITRNIFIRVFLYASLSTGLVYLTTKIALYKSTIHIWPYFLTTGLYLTLSTEVYSQTFGWFAGFINYILGMLPIFYFILWNIEHKNNHQKVSIYNSVILLLVGVTSSLIIENVTIYSILLAITAIIYFFKKNKSQLLGIYAYTIGTLIGAIIMFSNPIYKTELTGNSNFRHVAFGAAMWTKVSQIYTSAMYKYVFQENGLIILIISICLIICLWRKTSNVLNSIFKAILSLILISYAFFSAFIRNLLPITNFDQMMVSYLLASFSILFIVALCLSLIYIGNTTIRWHLLFYILSALILSAPFAVISPYGPRCAFATICFMILAALKLFNYVTSFSSELINISRSLSLVFGCFSMLFILIIMSTNGYINQERAKKINTQLAKNQKVIYVSRLPFQQYNWDTSPNITRFQHNMYMKRMHISITNHKLVFVPFKDRNSKF</sequence>
<dbReference type="EMBL" id="FOGK01000005">
    <property type="protein sequence ID" value="SER37856.1"/>
    <property type="molecule type" value="Genomic_DNA"/>
</dbReference>
<keyword evidence="1" id="KW-0472">Membrane</keyword>
<comment type="caution">
    <text evidence="2">The sequence shown here is derived from an EMBL/GenBank/DDBJ whole genome shotgun (WGS) entry which is preliminary data.</text>
</comment>
<evidence type="ECO:0008006" key="6">
    <source>
        <dbReference type="Google" id="ProtNLM"/>
    </source>
</evidence>
<keyword evidence="1" id="KW-1133">Transmembrane helix</keyword>
<keyword evidence="5" id="KW-1185">Reference proteome</keyword>
<feature type="transmembrane region" description="Helical" evidence="1">
    <location>
        <begin position="267"/>
        <end position="286"/>
    </location>
</feature>
<reference evidence="2 4" key="1">
    <citation type="journal article" date="2015" name="Genome Announc.">
        <title>Expanding the biotechnology potential of lactobacilli through comparative genomics of 213 strains and associated genera.</title>
        <authorList>
            <person name="Sun Z."/>
            <person name="Harris H.M."/>
            <person name="McCann A."/>
            <person name="Guo C."/>
            <person name="Argimon S."/>
            <person name="Zhang W."/>
            <person name="Yang X."/>
            <person name="Jeffery I.B."/>
            <person name="Cooney J.C."/>
            <person name="Kagawa T.F."/>
            <person name="Liu W."/>
            <person name="Song Y."/>
            <person name="Salvetti E."/>
            <person name="Wrobel A."/>
            <person name="Rasinkangas P."/>
            <person name="Parkhill J."/>
            <person name="Rea M.C."/>
            <person name="O'Sullivan O."/>
            <person name="Ritari J."/>
            <person name="Douillard F.P."/>
            <person name="Paul Ross R."/>
            <person name="Yang R."/>
            <person name="Briner A.E."/>
            <person name="Felis G.E."/>
            <person name="de Vos W.M."/>
            <person name="Barrangou R."/>
            <person name="Klaenhammer T.R."/>
            <person name="Caufield P.W."/>
            <person name="Cui Y."/>
            <person name="Zhang H."/>
            <person name="O'Toole P.W."/>
        </authorList>
    </citation>
    <scope>NUCLEOTIDE SEQUENCE [LARGE SCALE GENOMIC DNA]</scope>
    <source>
        <strain evidence="2 4">DSM 22301</strain>
    </source>
</reference>
<feature type="transmembrane region" description="Helical" evidence="1">
    <location>
        <begin position="129"/>
        <end position="148"/>
    </location>
</feature>
<gene>
    <name evidence="2" type="ORF">IV87_GL001591</name>
    <name evidence="3" type="ORF">SAMN04487973_105105</name>
</gene>
<feature type="transmembrane region" description="Helical" evidence="1">
    <location>
        <begin position="184"/>
        <end position="199"/>
    </location>
</feature>
<keyword evidence="1" id="KW-0812">Transmembrane</keyword>
<dbReference type="GeneID" id="76043031"/>
<feature type="transmembrane region" description="Helical" evidence="1">
    <location>
        <begin position="355"/>
        <end position="374"/>
    </location>
</feature>
<organism evidence="2 4">
    <name type="scientific">Pediococcus ethanolidurans</name>
    <dbReference type="NCBI Taxonomy" id="319653"/>
    <lineage>
        <taxon>Bacteria</taxon>
        <taxon>Bacillati</taxon>
        <taxon>Bacillota</taxon>
        <taxon>Bacilli</taxon>
        <taxon>Lactobacillales</taxon>
        <taxon>Lactobacillaceae</taxon>
        <taxon>Pediococcus</taxon>
    </lineage>
</organism>
<feature type="transmembrane region" description="Helical" evidence="1">
    <location>
        <begin position="381"/>
        <end position="401"/>
    </location>
</feature>
<feature type="transmembrane region" description="Helical" evidence="1">
    <location>
        <begin position="292"/>
        <end position="316"/>
    </location>
</feature>
<dbReference type="Pfam" id="PF19528">
    <property type="entry name" value="DUF6056"/>
    <property type="match status" value="1"/>
</dbReference>
<dbReference type="EMBL" id="JQBY01000004">
    <property type="protein sequence ID" value="KRN83152.1"/>
    <property type="molecule type" value="Genomic_DNA"/>
</dbReference>
<dbReference type="Proteomes" id="UP000182818">
    <property type="component" value="Unassembled WGS sequence"/>
</dbReference>
<proteinExistence type="predicted"/>
<feature type="transmembrane region" description="Helical" evidence="1">
    <location>
        <begin position="413"/>
        <end position="436"/>
    </location>
</feature>
<dbReference type="PATRIC" id="fig|319653.3.peg.1616"/>
<name>A0A0R2K0K6_9LACO</name>
<reference evidence="3 5" key="2">
    <citation type="submission" date="2016-10" db="EMBL/GenBank/DDBJ databases">
        <authorList>
            <person name="Varghese N."/>
            <person name="Submissions S."/>
        </authorList>
    </citation>
    <scope>NUCLEOTIDE SEQUENCE [LARGE SCALE GENOMIC DNA]</scope>
    <source>
        <strain evidence="3 5">CGMCC 1.3889</strain>
    </source>
</reference>
<feature type="transmembrane region" description="Helical" evidence="1">
    <location>
        <begin position="160"/>
        <end position="178"/>
    </location>
</feature>
<dbReference type="AlphaFoldDB" id="A0A0R2K0K6"/>
<feature type="transmembrane region" description="Helical" evidence="1">
    <location>
        <begin position="206"/>
        <end position="228"/>
    </location>
</feature>
<feature type="transmembrane region" description="Helical" evidence="1">
    <location>
        <begin position="15"/>
        <end position="35"/>
    </location>
</feature>
<evidence type="ECO:0000313" key="3">
    <source>
        <dbReference type="EMBL" id="SER37856.1"/>
    </source>
</evidence>
<evidence type="ECO:0000313" key="4">
    <source>
        <dbReference type="Proteomes" id="UP000051749"/>
    </source>
</evidence>
<dbReference type="OrthoDB" id="1821221at2"/>
<dbReference type="Proteomes" id="UP000051749">
    <property type="component" value="Unassembled WGS sequence"/>
</dbReference>
<protein>
    <recommendedName>
        <fullName evidence="6">Teichoic acid polysaccharide export protein</fullName>
    </recommendedName>
</protein>
<feature type="transmembrane region" description="Helical" evidence="1">
    <location>
        <begin position="328"/>
        <end position="349"/>
    </location>
</feature>
<evidence type="ECO:0000256" key="1">
    <source>
        <dbReference type="SAM" id="Phobius"/>
    </source>
</evidence>
<accession>A0A0R2K0K6</accession>
<evidence type="ECO:0000313" key="5">
    <source>
        <dbReference type="Proteomes" id="UP000182818"/>
    </source>
</evidence>
<dbReference type="RefSeq" id="WP_057805381.1">
    <property type="nucleotide sequence ID" value="NZ_BJYP01000027.1"/>
</dbReference>
<dbReference type="InterPro" id="IPR045691">
    <property type="entry name" value="DUF6056"/>
</dbReference>